<sequence>NGTTVNGKSPSEYFWMETIKNQIKRYIKVDVSRTVTPVRNEGAGSVTEVLQQSDDGEFLSISWRCHTSPPFFPFFGLAILFIIACLEEGSWQGIKYLFQPDLEKLKDITVWNEATVQAFFSLNVAYGSILMVASYSKFHTSMHRDTMIICVLVMVTNLLAGCVTFAMLGSLAYKYSKDVHEVLNHEGLGLAFIVYPEALATISYVRNYGLFYFSSCFTFLELAVQ</sequence>
<dbReference type="GO" id="GO:0005283">
    <property type="term" value="F:amino acid:sodium symporter activity"/>
    <property type="evidence" value="ECO:0007669"/>
    <property type="project" value="TreeGrafter"/>
</dbReference>
<keyword evidence="15" id="KW-0479">Metal-binding</keyword>
<keyword evidence="9" id="KW-0406">Ion transport</keyword>
<keyword evidence="5" id="KW-0769">Symport</keyword>
<dbReference type="InterPro" id="IPR000175">
    <property type="entry name" value="Na/ntran_symport"/>
</dbReference>
<evidence type="ECO:0000256" key="2">
    <source>
        <dbReference type="ARBA" id="ARBA00006459"/>
    </source>
</evidence>
<keyword evidence="10 16" id="KW-0472">Membrane</keyword>
<keyword evidence="7 16" id="KW-1133">Transmembrane helix</keyword>
<dbReference type="EMBL" id="BPLR01010269">
    <property type="protein sequence ID" value="GIY38184.1"/>
    <property type="molecule type" value="Genomic_DNA"/>
</dbReference>
<evidence type="ECO:0000256" key="10">
    <source>
        <dbReference type="ARBA" id="ARBA00023136"/>
    </source>
</evidence>
<dbReference type="GO" id="GO:0005886">
    <property type="term" value="C:plasma membrane"/>
    <property type="evidence" value="ECO:0007669"/>
    <property type="project" value="TreeGrafter"/>
</dbReference>
<evidence type="ECO:0000256" key="14">
    <source>
        <dbReference type="ARBA" id="ARBA00040215"/>
    </source>
</evidence>
<evidence type="ECO:0000256" key="6">
    <source>
        <dbReference type="ARBA" id="ARBA00022970"/>
    </source>
</evidence>
<evidence type="ECO:0000256" key="13">
    <source>
        <dbReference type="ARBA" id="ARBA00037785"/>
    </source>
</evidence>
<keyword evidence="8 15" id="KW-0915">Sodium</keyword>
<protein>
    <recommendedName>
        <fullName evidence="14">Sodium-dependent nutrient amino acid transporter 1</fullName>
    </recommendedName>
</protein>
<dbReference type="GO" id="GO:0015179">
    <property type="term" value="F:L-amino acid transmembrane transporter activity"/>
    <property type="evidence" value="ECO:0007669"/>
    <property type="project" value="TreeGrafter"/>
</dbReference>
<feature type="transmembrane region" description="Helical" evidence="16">
    <location>
        <begin position="147"/>
        <end position="168"/>
    </location>
</feature>
<keyword evidence="11" id="KW-0325">Glycoprotein</keyword>
<dbReference type="GO" id="GO:0046872">
    <property type="term" value="F:metal ion binding"/>
    <property type="evidence" value="ECO:0007669"/>
    <property type="project" value="UniProtKB-KW"/>
</dbReference>
<evidence type="ECO:0000256" key="12">
    <source>
        <dbReference type="ARBA" id="ARBA00023201"/>
    </source>
</evidence>
<feature type="non-terminal residue" evidence="17">
    <location>
        <position position="1"/>
    </location>
</feature>
<evidence type="ECO:0000256" key="15">
    <source>
        <dbReference type="PIRSR" id="PIRSR600175-1"/>
    </source>
</evidence>
<gene>
    <name evidence="17" type="primary">slc6a5</name>
    <name evidence="17" type="ORF">CEXT_553301</name>
</gene>
<keyword evidence="18" id="KW-1185">Reference proteome</keyword>
<keyword evidence="6" id="KW-0029">Amino-acid transport</keyword>
<comment type="function">
    <text evidence="13">Unusual broad substrate spectrum amino acid:sodium cotransporter that promotes absorption of the D isomers of essential amino acids. Neutral amino acids are the preferred substrates, especially methionine and phenylalanine.</text>
</comment>
<evidence type="ECO:0000313" key="17">
    <source>
        <dbReference type="EMBL" id="GIY38184.1"/>
    </source>
</evidence>
<reference evidence="17 18" key="1">
    <citation type="submission" date="2021-06" db="EMBL/GenBank/DDBJ databases">
        <title>Caerostris extrusa draft genome.</title>
        <authorList>
            <person name="Kono N."/>
            <person name="Arakawa K."/>
        </authorList>
    </citation>
    <scope>NUCLEOTIDE SEQUENCE [LARGE SCALE GENOMIC DNA]</scope>
</reference>
<proteinExistence type="inferred from homology"/>
<evidence type="ECO:0000256" key="3">
    <source>
        <dbReference type="ARBA" id="ARBA00022448"/>
    </source>
</evidence>
<evidence type="ECO:0000256" key="8">
    <source>
        <dbReference type="ARBA" id="ARBA00023053"/>
    </source>
</evidence>
<comment type="caution">
    <text evidence="17">The sequence shown here is derived from an EMBL/GenBank/DDBJ whole genome shotgun (WGS) entry which is preliminary data.</text>
</comment>
<dbReference type="SUPFAM" id="SSF161070">
    <property type="entry name" value="SNF-like"/>
    <property type="match status" value="1"/>
</dbReference>
<accession>A0AAV4SYS1</accession>
<evidence type="ECO:0000256" key="1">
    <source>
        <dbReference type="ARBA" id="ARBA00004141"/>
    </source>
</evidence>
<feature type="binding site" evidence="15">
    <location>
        <position position="121"/>
    </location>
    <ligand>
        <name>Na(+)</name>
        <dbReference type="ChEBI" id="CHEBI:29101"/>
        <label>1</label>
    </ligand>
</feature>
<dbReference type="InterPro" id="IPR037272">
    <property type="entry name" value="SNS_sf"/>
</dbReference>
<evidence type="ECO:0000256" key="9">
    <source>
        <dbReference type="ARBA" id="ARBA00023065"/>
    </source>
</evidence>
<feature type="transmembrane region" description="Helical" evidence="16">
    <location>
        <begin position="71"/>
        <end position="94"/>
    </location>
</feature>
<feature type="transmembrane region" description="Helical" evidence="16">
    <location>
        <begin position="114"/>
        <end position="135"/>
    </location>
</feature>
<evidence type="ECO:0000313" key="18">
    <source>
        <dbReference type="Proteomes" id="UP001054945"/>
    </source>
</evidence>
<organism evidence="17 18">
    <name type="scientific">Caerostris extrusa</name>
    <name type="common">Bark spider</name>
    <name type="synonym">Caerostris bankana</name>
    <dbReference type="NCBI Taxonomy" id="172846"/>
    <lineage>
        <taxon>Eukaryota</taxon>
        <taxon>Metazoa</taxon>
        <taxon>Ecdysozoa</taxon>
        <taxon>Arthropoda</taxon>
        <taxon>Chelicerata</taxon>
        <taxon>Arachnida</taxon>
        <taxon>Araneae</taxon>
        <taxon>Araneomorphae</taxon>
        <taxon>Entelegynae</taxon>
        <taxon>Araneoidea</taxon>
        <taxon>Araneidae</taxon>
        <taxon>Caerostris</taxon>
    </lineage>
</organism>
<evidence type="ECO:0000256" key="7">
    <source>
        <dbReference type="ARBA" id="ARBA00022989"/>
    </source>
</evidence>
<evidence type="ECO:0000256" key="16">
    <source>
        <dbReference type="SAM" id="Phobius"/>
    </source>
</evidence>
<keyword evidence="4 16" id="KW-0812">Transmembrane</keyword>
<dbReference type="PROSITE" id="PS50267">
    <property type="entry name" value="NA_NEUROTRAN_SYMP_3"/>
    <property type="match status" value="1"/>
</dbReference>
<evidence type="ECO:0000256" key="11">
    <source>
        <dbReference type="ARBA" id="ARBA00023180"/>
    </source>
</evidence>
<dbReference type="AlphaFoldDB" id="A0AAV4SYS1"/>
<keyword evidence="12" id="KW-0739">Sodium transport</keyword>
<comment type="similarity">
    <text evidence="2">Belongs to the sodium:neurotransmitter symporter (SNF) (TC 2.A.22) family.</text>
</comment>
<dbReference type="PANTHER" id="PTHR11616">
    <property type="entry name" value="SODIUM/CHLORIDE DEPENDENT TRANSPORTER"/>
    <property type="match status" value="1"/>
</dbReference>
<dbReference type="Proteomes" id="UP001054945">
    <property type="component" value="Unassembled WGS sequence"/>
</dbReference>
<keyword evidence="3" id="KW-0813">Transport</keyword>
<dbReference type="PANTHER" id="PTHR11616:SF321">
    <property type="entry name" value="SODIUM-DEPENDENT NUTRIENT AMINO ACID TRANSPORTER 1-RELATED"/>
    <property type="match status" value="1"/>
</dbReference>
<name>A0AAV4SYS1_CAEEX</name>
<evidence type="ECO:0000256" key="4">
    <source>
        <dbReference type="ARBA" id="ARBA00022692"/>
    </source>
</evidence>
<evidence type="ECO:0000256" key="5">
    <source>
        <dbReference type="ARBA" id="ARBA00022847"/>
    </source>
</evidence>
<comment type="subcellular location">
    <subcellularLocation>
        <location evidence="1">Membrane</location>
        <topology evidence="1">Multi-pass membrane protein</topology>
    </subcellularLocation>
</comment>
<dbReference type="GO" id="GO:0089718">
    <property type="term" value="P:amino acid import across plasma membrane"/>
    <property type="evidence" value="ECO:0007669"/>
    <property type="project" value="TreeGrafter"/>
</dbReference>
<dbReference type="Pfam" id="PF00209">
    <property type="entry name" value="SNF"/>
    <property type="match status" value="1"/>
</dbReference>